<comment type="caution">
    <text evidence="1">The sequence shown here is derived from an EMBL/GenBank/DDBJ whole genome shotgun (WGS) entry which is preliminary data.</text>
</comment>
<sequence>MDNKDYFENFIIYNTSLVSAGLKPAATINIKKSDCKNSYGLWCRYGDSFLKNINLEYIVLRDTEDSIILLVYDKILLEIYLNKPYNKLLLIELGYDEEDTLSECLSKLKKRYDICKCPHELGIFLGYPVDDVKDFMNNTKKKCLVCGYWKVYNRYNEAQKTFSLYDKAKEVTIDNIINGRCTINLALYLREYFSNNKILAL</sequence>
<accession>A0A6I1MQE9</accession>
<evidence type="ECO:0000313" key="2">
    <source>
        <dbReference type="Proteomes" id="UP000430345"/>
    </source>
</evidence>
<dbReference type="OrthoDB" id="5393676at2"/>
<evidence type="ECO:0000313" key="1">
    <source>
        <dbReference type="EMBL" id="MPQ44708.1"/>
    </source>
</evidence>
<gene>
    <name evidence="1" type="ORF">GBZ86_13275</name>
</gene>
<reference evidence="1 2" key="1">
    <citation type="submission" date="2019-10" db="EMBL/GenBank/DDBJ databases">
        <title>The Genome Sequence of Clostridium tarantellae Isolated from Fish Brain.</title>
        <authorList>
            <person name="Bano L."/>
            <person name="Kiel M."/>
            <person name="Sales G."/>
            <person name="Doxey A.C."/>
            <person name="Mansfield M.J."/>
            <person name="Schiavone M."/>
            <person name="Rossetto O."/>
            <person name="Pirazzini M."/>
            <person name="Dobrindt U."/>
            <person name="Montecucco C."/>
        </authorList>
    </citation>
    <scope>NUCLEOTIDE SEQUENCE [LARGE SCALE GENOMIC DNA]</scope>
    <source>
        <strain evidence="1 2">DSM 3997</strain>
    </source>
</reference>
<proteinExistence type="predicted"/>
<dbReference type="Proteomes" id="UP000430345">
    <property type="component" value="Unassembled WGS sequence"/>
</dbReference>
<dbReference type="EMBL" id="WHJC01000289">
    <property type="protein sequence ID" value="MPQ44708.1"/>
    <property type="molecule type" value="Genomic_DNA"/>
</dbReference>
<name>A0A6I1MQE9_9CLOT</name>
<organism evidence="1 2">
    <name type="scientific">Clostridium tarantellae</name>
    <dbReference type="NCBI Taxonomy" id="39493"/>
    <lineage>
        <taxon>Bacteria</taxon>
        <taxon>Bacillati</taxon>
        <taxon>Bacillota</taxon>
        <taxon>Clostridia</taxon>
        <taxon>Eubacteriales</taxon>
        <taxon>Clostridiaceae</taxon>
        <taxon>Clostridium</taxon>
    </lineage>
</organism>
<dbReference type="AlphaFoldDB" id="A0A6I1MQE9"/>
<dbReference type="InterPro" id="IPR024523">
    <property type="entry name" value="DUF3793"/>
</dbReference>
<dbReference type="Pfam" id="PF12672">
    <property type="entry name" value="DUF3793"/>
    <property type="match status" value="1"/>
</dbReference>
<protein>
    <submittedName>
        <fullName evidence="1">DUF3793 family protein</fullName>
    </submittedName>
</protein>
<keyword evidence="2" id="KW-1185">Reference proteome</keyword>